<evidence type="ECO:0000256" key="1">
    <source>
        <dbReference type="SAM" id="MobiDB-lite"/>
    </source>
</evidence>
<organism evidence="2 3">
    <name type="scientific">Araneus ventricosus</name>
    <name type="common">Orbweaver spider</name>
    <name type="synonym">Epeira ventricosa</name>
    <dbReference type="NCBI Taxonomy" id="182803"/>
    <lineage>
        <taxon>Eukaryota</taxon>
        <taxon>Metazoa</taxon>
        <taxon>Ecdysozoa</taxon>
        <taxon>Arthropoda</taxon>
        <taxon>Chelicerata</taxon>
        <taxon>Arachnida</taxon>
        <taxon>Araneae</taxon>
        <taxon>Araneomorphae</taxon>
        <taxon>Entelegynae</taxon>
        <taxon>Araneoidea</taxon>
        <taxon>Araneidae</taxon>
        <taxon>Araneus</taxon>
    </lineage>
</organism>
<gene>
    <name evidence="2" type="ORF">AVEN_171257_1</name>
</gene>
<accession>A0A4Y2PLC9</accession>
<name>A0A4Y2PLC9_ARAVE</name>
<dbReference type="Proteomes" id="UP000499080">
    <property type="component" value="Unassembled WGS sequence"/>
</dbReference>
<dbReference type="OrthoDB" id="6421944at2759"/>
<evidence type="ECO:0000313" key="2">
    <source>
        <dbReference type="EMBL" id="GBN52755.1"/>
    </source>
</evidence>
<comment type="caution">
    <text evidence="2">The sequence shown here is derived from an EMBL/GenBank/DDBJ whole genome shotgun (WGS) entry which is preliminary data.</text>
</comment>
<evidence type="ECO:0000313" key="3">
    <source>
        <dbReference type="Proteomes" id="UP000499080"/>
    </source>
</evidence>
<reference evidence="2 3" key="1">
    <citation type="journal article" date="2019" name="Sci. Rep.">
        <title>Orb-weaving spider Araneus ventricosus genome elucidates the spidroin gene catalogue.</title>
        <authorList>
            <person name="Kono N."/>
            <person name="Nakamura H."/>
            <person name="Ohtoshi R."/>
            <person name="Moran D.A.P."/>
            <person name="Shinohara A."/>
            <person name="Yoshida Y."/>
            <person name="Fujiwara M."/>
            <person name="Mori M."/>
            <person name="Tomita M."/>
            <person name="Arakawa K."/>
        </authorList>
    </citation>
    <scope>NUCLEOTIDE SEQUENCE [LARGE SCALE GENOMIC DNA]</scope>
</reference>
<keyword evidence="3" id="KW-1185">Reference proteome</keyword>
<proteinExistence type="predicted"/>
<dbReference type="AlphaFoldDB" id="A0A4Y2PLC9"/>
<feature type="compositionally biased region" description="Basic and acidic residues" evidence="1">
    <location>
        <begin position="1"/>
        <end position="25"/>
    </location>
</feature>
<feature type="region of interest" description="Disordered" evidence="1">
    <location>
        <begin position="1"/>
        <end position="40"/>
    </location>
</feature>
<dbReference type="EMBL" id="BGPR01134131">
    <property type="protein sequence ID" value="GBN52755.1"/>
    <property type="molecule type" value="Genomic_DNA"/>
</dbReference>
<sequence length="111" mass="12656">MSSEGNERSKSKSNNEDILRRHDIYKPGVTFHRPVTRSQTPFNRIKNSMSDMDLFADSSAHHPPGLPHLMETLKGPYGAIPRTIITRSGASKLEINKELCKQVDKYKMHHN</sequence>
<protein>
    <submittedName>
        <fullName evidence="2">Uncharacterized protein</fullName>
    </submittedName>
</protein>